<dbReference type="OMA" id="VAVELMY"/>
<reference evidence="2" key="2">
    <citation type="submission" date="2013-04" db="EMBL/GenBank/DDBJ databases">
        <title>Genomic mechanisms accounting for the adaptation to parasitism in nematode-trapping fungi.</title>
        <authorList>
            <person name="Ahren D.G."/>
        </authorList>
    </citation>
    <scope>NUCLEOTIDE SEQUENCE [LARGE SCALE GENOMIC DNA]</scope>
    <source>
        <strain evidence="2">CBS 200.50</strain>
    </source>
</reference>
<dbReference type="Proteomes" id="UP000015100">
    <property type="component" value="Unassembled WGS sequence"/>
</dbReference>
<gene>
    <name evidence="1" type="ORF">H072_3071</name>
</gene>
<accession>S8AJ55</accession>
<evidence type="ECO:0000313" key="1">
    <source>
        <dbReference type="EMBL" id="EPS42924.1"/>
    </source>
</evidence>
<organism evidence="1 2">
    <name type="scientific">Dactylellina haptotyla (strain CBS 200.50)</name>
    <name type="common">Nematode-trapping fungus</name>
    <name type="synonym">Monacrosporium haptotylum</name>
    <dbReference type="NCBI Taxonomy" id="1284197"/>
    <lineage>
        <taxon>Eukaryota</taxon>
        <taxon>Fungi</taxon>
        <taxon>Dikarya</taxon>
        <taxon>Ascomycota</taxon>
        <taxon>Pezizomycotina</taxon>
        <taxon>Orbiliomycetes</taxon>
        <taxon>Orbiliales</taxon>
        <taxon>Orbiliaceae</taxon>
        <taxon>Dactylellina</taxon>
    </lineage>
</organism>
<dbReference type="AlphaFoldDB" id="S8AJ55"/>
<dbReference type="HOGENOM" id="CLU_1030669_0_0_1"/>
<proteinExistence type="predicted"/>
<keyword evidence="2" id="KW-1185">Reference proteome</keyword>
<comment type="caution">
    <text evidence="1">The sequence shown here is derived from an EMBL/GenBank/DDBJ whole genome shotgun (WGS) entry which is preliminary data.</text>
</comment>
<reference evidence="1 2" key="1">
    <citation type="journal article" date="2013" name="PLoS Genet.">
        <title>Genomic mechanisms accounting for the adaptation to parasitism in nematode-trapping fungi.</title>
        <authorList>
            <person name="Meerupati T."/>
            <person name="Andersson K.M."/>
            <person name="Friman E."/>
            <person name="Kumar D."/>
            <person name="Tunlid A."/>
            <person name="Ahren D."/>
        </authorList>
    </citation>
    <scope>NUCLEOTIDE SEQUENCE [LARGE SCALE GENOMIC DNA]</scope>
    <source>
        <strain evidence="1 2">CBS 200.50</strain>
    </source>
</reference>
<evidence type="ECO:0000313" key="2">
    <source>
        <dbReference type="Proteomes" id="UP000015100"/>
    </source>
</evidence>
<dbReference type="OrthoDB" id="5370903at2759"/>
<name>S8AJ55_DACHA</name>
<sequence>MEELKSICLRLGIPIAVAINRLYELKEEVHFANLMLEDLIRDFKDTRRQLSNLRGFLEEAELDTGRRNDCTLLVHDLHRRVNKLTNLTECIIMKLKQRNPFRRAKSRLSLVNSDLKMVQETIGKINSGISSLRQEMMLSIMLDTRSDIRTNHETVKKDLETIQRNTMGTDAKRIRKIYKENAIRLMYDPFHVGCPSSEAQVMAVEDIRGPDETVTQITITEITLPIQLTTINEEPLGPSLVREINAIIDRRSLSQNYQHIGLLEGPAELP</sequence>
<dbReference type="EMBL" id="AQGS01000095">
    <property type="protein sequence ID" value="EPS42924.1"/>
    <property type="molecule type" value="Genomic_DNA"/>
</dbReference>
<protein>
    <submittedName>
        <fullName evidence="1">Uncharacterized protein</fullName>
    </submittedName>
</protein>